<evidence type="ECO:0000313" key="1">
    <source>
        <dbReference type="EMBL" id="SEL48668.1"/>
    </source>
</evidence>
<organism evidence="1 2">
    <name type="scientific">Nonomuraea pusilla</name>
    <dbReference type="NCBI Taxonomy" id="46177"/>
    <lineage>
        <taxon>Bacteria</taxon>
        <taxon>Bacillati</taxon>
        <taxon>Actinomycetota</taxon>
        <taxon>Actinomycetes</taxon>
        <taxon>Streptosporangiales</taxon>
        <taxon>Streptosporangiaceae</taxon>
        <taxon>Nonomuraea</taxon>
    </lineage>
</organism>
<reference evidence="1 2" key="1">
    <citation type="submission" date="2016-10" db="EMBL/GenBank/DDBJ databases">
        <authorList>
            <person name="de Groot N.N."/>
        </authorList>
    </citation>
    <scope>NUCLEOTIDE SEQUENCE [LARGE SCALE GENOMIC DNA]</scope>
    <source>
        <strain evidence="1 2">DSM 43357</strain>
    </source>
</reference>
<protein>
    <submittedName>
        <fullName evidence="1">Uncharacterized protein</fullName>
    </submittedName>
</protein>
<dbReference type="Proteomes" id="UP000198953">
    <property type="component" value="Unassembled WGS sequence"/>
</dbReference>
<gene>
    <name evidence="1" type="ORF">SAMN05660976_02596</name>
</gene>
<dbReference type="EMBL" id="FOBF01000005">
    <property type="protein sequence ID" value="SEL48668.1"/>
    <property type="molecule type" value="Genomic_DNA"/>
</dbReference>
<dbReference type="AlphaFoldDB" id="A0A1H7QLP6"/>
<dbReference type="STRING" id="46177.SAMN05660976_02596"/>
<name>A0A1H7QLP6_9ACTN</name>
<keyword evidence="2" id="KW-1185">Reference proteome</keyword>
<sequence length="135" mass="14444">MEGAAEHYHAHLDIYVNGKPVPVAADVGIDPASQTLTDLHTHDTTGVLHIESHTKGTRYTLGQFFTEWGVKLTRDQIGALRTGGGRAFAAYVGGRPFPGDPAAIVLAPHQEIALVYGPPNPSFEPPSGYTFPPDE</sequence>
<dbReference type="RefSeq" id="WP_143078639.1">
    <property type="nucleotide sequence ID" value="NZ_FOBF01000005.1"/>
</dbReference>
<proteinExistence type="predicted"/>
<accession>A0A1H7QLP6</accession>
<dbReference type="OrthoDB" id="8988083at2"/>
<evidence type="ECO:0000313" key="2">
    <source>
        <dbReference type="Proteomes" id="UP000198953"/>
    </source>
</evidence>